<evidence type="ECO:0008006" key="4">
    <source>
        <dbReference type="Google" id="ProtNLM"/>
    </source>
</evidence>
<feature type="signal peptide" evidence="1">
    <location>
        <begin position="1"/>
        <end position="25"/>
    </location>
</feature>
<feature type="chain" id="PRO_5037921086" description="T9SS C-terminal target domain-containing protein" evidence="1">
    <location>
        <begin position="26"/>
        <end position="176"/>
    </location>
</feature>
<dbReference type="RefSeq" id="WP_303764077.1">
    <property type="nucleotide sequence ID" value="NZ_JABZGR010000016.1"/>
</dbReference>
<evidence type="ECO:0000313" key="3">
    <source>
        <dbReference type="Proteomes" id="UP000704068"/>
    </source>
</evidence>
<comment type="caution">
    <text evidence="2">The sequence shown here is derived from an EMBL/GenBank/DDBJ whole genome shotgun (WGS) entry which is preliminary data.</text>
</comment>
<reference evidence="2" key="1">
    <citation type="submission" date="2020-04" db="EMBL/GenBank/DDBJ databases">
        <title>Deep metagenomics examines the oral microbiome during advanced dental caries in children, revealing novel taxa and co-occurrences with host molecules.</title>
        <authorList>
            <person name="Baker J.L."/>
            <person name="Morton J.T."/>
            <person name="Dinis M."/>
            <person name="Alvarez R."/>
            <person name="Tran N.C."/>
            <person name="Knight R."/>
            <person name="Edlund A."/>
        </authorList>
    </citation>
    <scope>NUCLEOTIDE SEQUENCE</scope>
    <source>
        <strain evidence="2">JCVI_34_bin.1</strain>
    </source>
</reference>
<evidence type="ECO:0000256" key="1">
    <source>
        <dbReference type="SAM" id="SignalP"/>
    </source>
</evidence>
<organism evidence="2 3">
    <name type="scientific">Alloprevotella tannerae</name>
    <dbReference type="NCBI Taxonomy" id="76122"/>
    <lineage>
        <taxon>Bacteria</taxon>
        <taxon>Pseudomonadati</taxon>
        <taxon>Bacteroidota</taxon>
        <taxon>Bacteroidia</taxon>
        <taxon>Bacteroidales</taxon>
        <taxon>Prevotellaceae</taxon>
        <taxon>Alloprevotella</taxon>
    </lineage>
</organism>
<sequence length="176" mass="19195">MKAKRKLLFILAAGLLSGASSVASASSLKNPMQADADKQPCLVVKMQAGGESVFFLAGSPKLMYFADSLAVVYDKQQLNFSLKDLKDYHFEERDVTGIGKVVDQNKQQGEANFVQGLALFTQYPAGTKITVFTSNGRQVAKVITDKEGRAQLDLREQPAGVYVITAGARAFKWLKK</sequence>
<evidence type="ECO:0000313" key="2">
    <source>
        <dbReference type="EMBL" id="MBF0970563.1"/>
    </source>
</evidence>
<proteinExistence type="predicted"/>
<name>A0A929RWG0_9BACT</name>
<dbReference type="EMBL" id="JABZGR010000016">
    <property type="protein sequence ID" value="MBF0970563.1"/>
    <property type="molecule type" value="Genomic_DNA"/>
</dbReference>
<dbReference type="Proteomes" id="UP000704068">
    <property type="component" value="Unassembled WGS sequence"/>
</dbReference>
<dbReference type="AlphaFoldDB" id="A0A929RWG0"/>
<accession>A0A929RWG0</accession>
<gene>
    <name evidence="2" type="ORF">HXK21_05925</name>
</gene>
<keyword evidence="1" id="KW-0732">Signal</keyword>
<protein>
    <recommendedName>
        <fullName evidence="4">T9SS C-terminal target domain-containing protein</fullName>
    </recommendedName>
</protein>